<dbReference type="Gene3D" id="1.10.260.40">
    <property type="entry name" value="lambda repressor-like DNA-binding domains"/>
    <property type="match status" value="1"/>
</dbReference>
<dbReference type="PROSITE" id="PS50943">
    <property type="entry name" value="HTH_CROC1"/>
    <property type="match status" value="1"/>
</dbReference>
<dbReference type="CDD" id="cd00093">
    <property type="entry name" value="HTH_XRE"/>
    <property type="match status" value="1"/>
</dbReference>
<feature type="compositionally biased region" description="Polar residues" evidence="1">
    <location>
        <begin position="45"/>
        <end position="57"/>
    </location>
</feature>
<dbReference type="Pfam" id="PF01381">
    <property type="entry name" value="HTH_3"/>
    <property type="match status" value="1"/>
</dbReference>
<accession>A0A366KBE2</accession>
<dbReference type="OrthoDB" id="6401124at2"/>
<proteinExistence type="predicted"/>
<sequence>MSDIGWWLFTLLFTQVVLGTFELVVKLRFPFPDDPTEQTEQTEQNGESSTPQPSSLASQIKHLRMKAGLSQDQHACRLGVTRAVVRAWEQGGRRPDAGNLQALLDVSACPMAQNRTRVRPTDGVYGQAGPPPRALPSWISSTIAAAACIGRTARAQCTCLTMRICLVMGAWLFLLPCWGAKRTQCSDPRFPWIVVGSAVSGVQGLECTVAAAGAYRGYVGLDLLLELFQAMPVRWGERGVLEQVDQVVLPPFHEGLDMKVAVPYLVVVLEAVAPGTHAHVLGVVVVGHALEDSRGRSGRTPADSPTGISSTRVCGLLEDQRGTREGNMR</sequence>
<evidence type="ECO:0000259" key="2">
    <source>
        <dbReference type="PROSITE" id="PS50943"/>
    </source>
</evidence>
<dbReference type="SMART" id="SM00530">
    <property type="entry name" value="HTH_XRE"/>
    <property type="match status" value="1"/>
</dbReference>
<dbReference type="InterPro" id="IPR010982">
    <property type="entry name" value="Lambda_DNA-bd_dom_sf"/>
</dbReference>
<dbReference type="SUPFAM" id="SSF47413">
    <property type="entry name" value="lambda repressor-like DNA-binding domains"/>
    <property type="match status" value="1"/>
</dbReference>
<dbReference type="EMBL" id="PDCH01000012">
    <property type="protein sequence ID" value="RBP99040.1"/>
    <property type="molecule type" value="Genomic_DNA"/>
</dbReference>
<protein>
    <recommendedName>
        <fullName evidence="2">HTH cro/C1-type domain-containing protein</fullName>
    </recommendedName>
</protein>
<evidence type="ECO:0000313" key="3">
    <source>
        <dbReference type="EMBL" id="RBP99040.1"/>
    </source>
</evidence>
<feature type="domain" description="HTH cro/C1-type" evidence="2">
    <location>
        <begin position="60"/>
        <end position="114"/>
    </location>
</feature>
<comment type="caution">
    <text evidence="3">The sequence shown here is derived from an EMBL/GenBank/DDBJ whole genome shotgun (WGS) entry which is preliminary data.</text>
</comment>
<dbReference type="GO" id="GO:0003677">
    <property type="term" value="F:DNA binding"/>
    <property type="evidence" value="ECO:0007669"/>
    <property type="project" value="InterPro"/>
</dbReference>
<dbReference type="Proteomes" id="UP000252345">
    <property type="component" value="Unassembled WGS sequence"/>
</dbReference>
<dbReference type="AlphaFoldDB" id="A0A366KBE2"/>
<evidence type="ECO:0000256" key="1">
    <source>
        <dbReference type="SAM" id="MobiDB-lite"/>
    </source>
</evidence>
<reference evidence="3 4" key="1">
    <citation type="submission" date="2017-10" db="EMBL/GenBank/DDBJ databases">
        <title>Bifidobacterium xylocopum sp. nov. and Bifidobacterium aemilianum sp. nov., from the carpenter bee (Xylocopa violacea) digestive tract.</title>
        <authorList>
            <person name="Alberoni D."/>
            <person name="Baffoni L."/>
            <person name="Di Gioia D."/>
            <person name="Gaggia F."/>
            <person name="Biavati B."/>
        </authorList>
    </citation>
    <scope>NUCLEOTIDE SEQUENCE [LARGE SCALE GENOMIC DNA]</scope>
    <source>
        <strain evidence="3 4">XV2</strain>
    </source>
</reference>
<gene>
    <name evidence="3" type="ORF">CRD59_06115</name>
</gene>
<keyword evidence="4" id="KW-1185">Reference proteome</keyword>
<feature type="region of interest" description="Disordered" evidence="1">
    <location>
        <begin position="34"/>
        <end position="57"/>
    </location>
</feature>
<dbReference type="InterPro" id="IPR001387">
    <property type="entry name" value="Cro/C1-type_HTH"/>
</dbReference>
<name>A0A366KBE2_9BIFI</name>
<organism evidence="3 4">
    <name type="scientific">Bifidobacterium xylocopae</name>
    <dbReference type="NCBI Taxonomy" id="2493119"/>
    <lineage>
        <taxon>Bacteria</taxon>
        <taxon>Bacillati</taxon>
        <taxon>Actinomycetota</taxon>
        <taxon>Actinomycetes</taxon>
        <taxon>Bifidobacteriales</taxon>
        <taxon>Bifidobacteriaceae</taxon>
        <taxon>Bifidobacterium</taxon>
    </lineage>
</organism>
<evidence type="ECO:0000313" key="4">
    <source>
        <dbReference type="Proteomes" id="UP000252345"/>
    </source>
</evidence>